<dbReference type="AlphaFoldDB" id="A0A2A2SB96"/>
<dbReference type="Proteomes" id="UP000218151">
    <property type="component" value="Unassembled WGS sequence"/>
</dbReference>
<evidence type="ECO:0000256" key="1">
    <source>
        <dbReference type="SAM" id="MobiDB-lite"/>
    </source>
</evidence>
<evidence type="ECO:0000313" key="5">
    <source>
        <dbReference type="Proteomes" id="UP000218151"/>
    </source>
</evidence>
<dbReference type="InterPro" id="IPR009875">
    <property type="entry name" value="PilZ_domain"/>
</dbReference>
<dbReference type="EMBL" id="NSLI01000005">
    <property type="protein sequence ID" value="PAX06526.1"/>
    <property type="molecule type" value="Genomic_DNA"/>
</dbReference>
<dbReference type="SUPFAM" id="SSF141371">
    <property type="entry name" value="PilZ domain-like"/>
    <property type="match status" value="1"/>
</dbReference>
<protein>
    <submittedName>
        <fullName evidence="4">PilZ domain-containing protein</fullName>
    </submittedName>
</protein>
<feature type="region of interest" description="Disordered" evidence="1">
    <location>
        <begin position="90"/>
        <end position="124"/>
    </location>
</feature>
<feature type="domain" description="PilZ" evidence="3">
    <location>
        <begin position="6"/>
        <end position="83"/>
    </location>
</feature>
<name>A0A2A2SB96_9SPHN</name>
<keyword evidence="2" id="KW-1133">Transmembrane helix</keyword>
<dbReference type="GO" id="GO:0035438">
    <property type="term" value="F:cyclic-di-GMP binding"/>
    <property type="evidence" value="ECO:0007669"/>
    <property type="project" value="InterPro"/>
</dbReference>
<reference evidence="5" key="1">
    <citation type="submission" date="2017-09" db="EMBL/GenBank/DDBJ databases">
        <authorList>
            <person name="Feng G."/>
            <person name="Zhu H."/>
        </authorList>
    </citation>
    <scope>NUCLEOTIDE SEQUENCE [LARGE SCALE GENOMIC DNA]</scope>
    <source>
        <strain evidence="5">1PNM-20</strain>
    </source>
</reference>
<comment type="caution">
    <text evidence="4">The sequence shown here is derived from an EMBL/GenBank/DDBJ whole genome shotgun (WGS) entry which is preliminary data.</text>
</comment>
<proteinExistence type="predicted"/>
<organism evidence="4 5">
    <name type="scientific">Sphingomonas lenta</name>
    <dbReference type="NCBI Taxonomy" id="1141887"/>
    <lineage>
        <taxon>Bacteria</taxon>
        <taxon>Pseudomonadati</taxon>
        <taxon>Pseudomonadota</taxon>
        <taxon>Alphaproteobacteria</taxon>
        <taxon>Sphingomonadales</taxon>
        <taxon>Sphingomonadaceae</taxon>
        <taxon>Sphingomonas</taxon>
    </lineage>
</organism>
<feature type="transmembrane region" description="Helical" evidence="2">
    <location>
        <begin position="132"/>
        <end position="151"/>
    </location>
</feature>
<evidence type="ECO:0000259" key="3">
    <source>
        <dbReference type="Pfam" id="PF07238"/>
    </source>
</evidence>
<keyword evidence="5" id="KW-1185">Reference proteome</keyword>
<dbReference type="Pfam" id="PF07238">
    <property type="entry name" value="PilZ"/>
    <property type="match status" value="1"/>
</dbReference>
<sequence>MQAGLRPREPRVKVLVPCRMNVSGRWVDVCVHNASSRGLLVAADEAPGTGAYIDIRRGTLVIIGRVVWRKGRFFGVRTQDRLSVQALVSEPRRGPHGASASSPLSEERRTQSRLAAEGRVARRVEHSRQTSSRLQFGFLVLAAAAIAMFMADEVGLMLAQPLTAVSAALDGHVGS</sequence>
<evidence type="ECO:0000256" key="2">
    <source>
        <dbReference type="SAM" id="Phobius"/>
    </source>
</evidence>
<keyword evidence="2" id="KW-0812">Transmembrane</keyword>
<keyword evidence="2" id="KW-0472">Membrane</keyword>
<accession>A0A2A2SB96</accession>
<gene>
    <name evidence="4" type="ORF">CKY28_15335</name>
</gene>
<evidence type="ECO:0000313" key="4">
    <source>
        <dbReference type="EMBL" id="PAX06526.1"/>
    </source>
</evidence>